<evidence type="ECO:0000313" key="3">
    <source>
        <dbReference type="Proteomes" id="UP000186108"/>
    </source>
</evidence>
<reference evidence="2 3" key="1">
    <citation type="submission" date="2014-07" db="EMBL/GenBank/DDBJ databases">
        <authorList>
            <person name="Zhang J.E."/>
            <person name="Yang H."/>
            <person name="Guo J."/>
            <person name="Deng Z."/>
            <person name="Luo H."/>
            <person name="Luo M."/>
            <person name="Zhao B."/>
        </authorList>
    </citation>
    <scope>NUCLEOTIDE SEQUENCE [LARGE SCALE GENOMIC DNA]</scope>
    <source>
        <strain evidence="2 3">1CP</strain>
    </source>
</reference>
<protein>
    <submittedName>
        <fullName evidence="2">Uncharacterized protein</fullName>
    </submittedName>
</protein>
<dbReference type="Proteomes" id="UP000186108">
    <property type="component" value="Chromosome"/>
</dbReference>
<dbReference type="PATRIC" id="fig|37919.13.peg.4416"/>
<dbReference type="AlphaFoldDB" id="A0A1B1K8C6"/>
<feature type="region of interest" description="Disordered" evidence="1">
    <location>
        <begin position="124"/>
        <end position="149"/>
    </location>
</feature>
<proteinExistence type="predicted"/>
<name>A0A1B1K8C6_RHOOP</name>
<evidence type="ECO:0000313" key="2">
    <source>
        <dbReference type="EMBL" id="ANS28874.1"/>
    </source>
</evidence>
<feature type="region of interest" description="Disordered" evidence="1">
    <location>
        <begin position="1"/>
        <end position="31"/>
    </location>
</feature>
<accession>A0A1B1K8C6</accession>
<dbReference type="EMBL" id="CP009111">
    <property type="protein sequence ID" value="ANS28874.1"/>
    <property type="molecule type" value="Genomic_DNA"/>
</dbReference>
<organism evidence="2 3">
    <name type="scientific">Rhodococcus opacus</name>
    <name type="common">Nocardia opaca</name>
    <dbReference type="NCBI Taxonomy" id="37919"/>
    <lineage>
        <taxon>Bacteria</taxon>
        <taxon>Bacillati</taxon>
        <taxon>Actinomycetota</taxon>
        <taxon>Actinomycetes</taxon>
        <taxon>Mycobacteriales</taxon>
        <taxon>Nocardiaceae</taxon>
        <taxon>Rhodococcus</taxon>
    </lineage>
</organism>
<gene>
    <name evidence="2" type="ORF">R1CP_20980</name>
</gene>
<evidence type="ECO:0000256" key="1">
    <source>
        <dbReference type="SAM" id="MobiDB-lite"/>
    </source>
</evidence>
<sequence length="213" mass="22869">MHSGTNKQIKTTRRSGWRPAVRSPPRRGEPEFRARAAWRGGVCGGATVSTKASGVRVKLLARNGMRSAGRPPPQSLSPHNSLVLARAPSAPRDADLAGRDALFEHLEGTAPRFGTFVHTNTSTATPTTNVNNDSAMPISLTSDGSRTDGASRVCRAARSDSRPLGQDETVGDRTATGLERELAMLAYVRDCLRVSEGEYFRIPTAALDELSSR</sequence>